<organism evidence="6 7">
    <name type="scientific">Gordonia caeni</name>
    <dbReference type="NCBI Taxonomy" id="1007097"/>
    <lineage>
        <taxon>Bacteria</taxon>
        <taxon>Bacillati</taxon>
        <taxon>Actinomycetota</taxon>
        <taxon>Actinomycetes</taxon>
        <taxon>Mycobacteriales</taxon>
        <taxon>Gordoniaceae</taxon>
        <taxon>Gordonia</taxon>
    </lineage>
</organism>
<protein>
    <submittedName>
        <fullName evidence="6">TetR/AcrR family transcriptional regulator</fullName>
    </submittedName>
</protein>
<evidence type="ECO:0000256" key="1">
    <source>
        <dbReference type="ARBA" id="ARBA00023015"/>
    </source>
</evidence>
<feature type="DNA-binding region" description="H-T-H motif" evidence="4">
    <location>
        <begin position="56"/>
        <end position="75"/>
    </location>
</feature>
<dbReference type="Proteomes" id="UP001418444">
    <property type="component" value="Unassembled WGS sequence"/>
</dbReference>
<keyword evidence="7" id="KW-1185">Reference proteome</keyword>
<sequence>MGEVASMVDDTPDWLRRMWRLPEPEARRGRPAGLTTDRVVDTAVQLADRGGLDAATLPKVAKALDVTAMSLYRHVGSKRELVELMVDYATSPPPPADTGDGDWRTALADWAQALWDLYGARPWLLRAPIHGAPSGPSQLAWLEQALAAFSHTDLSAKEKVMYAMLVSGYVRQSALMSHDLGEGLDDSETQSEREHRYGHDMLGLIDRARFPELSALFESDAFDQPVVPTETTLRKDFRDGLDTILDGIARRVER</sequence>
<evidence type="ECO:0000256" key="4">
    <source>
        <dbReference type="PROSITE-ProRule" id="PRU00335"/>
    </source>
</evidence>
<dbReference type="PANTHER" id="PTHR30055">
    <property type="entry name" value="HTH-TYPE TRANSCRIPTIONAL REGULATOR RUTR"/>
    <property type="match status" value="1"/>
</dbReference>
<dbReference type="InterPro" id="IPR004111">
    <property type="entry name" value="Repressor_TetR_C"/>
</dbReference>
<dbReference type="SUPFAM" id="SSF48498">
    <property type="entry name" value="Tetracyclin repressor-like, C-terminal domain"/>
    <property type="match status" value="1"/>
</dbReference>
<dbReference type="Gene3D" id="1.10.357.10">
    <property type="entry name" value="Tetracycline Repressor, domain 2"/>
    <property type="match status" value="1"/>
</dbReference>
<dbReference type="InterPro" id="IPR001647">
    <property type="entry name" value="HTH_TetR"/>
</dbReference>
<gene>
    <name evidence="6" type="ORF">GCM10022231_34680</name>
</gene>
<feature type="domain" description="HTH tetR-type" evidence="5">
    <location>
        <begin position="33"/>
        <end position="93"/>
    </location>
</feature>
<keyword evidence="2 4" id="KW-0238">DNA-binding</keyword>
<dbReference type="Gene3D" id="1.10.10.60">
    <property type="entry name" value="Homeodomain-like"/>
    <property type="match status" value="1"/>
</dbReference>
<dbReference type="InterPro" id="IPR009057">
    <property type="entry name" value="Homeodomain-like_sf"/>
</dbReference>
<keyword evidence="3" id="KW-0804">Transcription</keyword>
<dbReference type="Pfam" id="PF00440">
    <property type="entry name" value="TetR_N"/>
    <property type="match status" value="1"/>
</dbReference>
<dbReference type="PANTHER" id="PTHR30055:SF151">
    <property type="entry name" value="TRANSCRIPTIONAL REGULATORY PROTEIN"/>
    <property type="match status" value="1"/>
</dbReference>
<evidence type="ECO:0000313" key="7">
    <source>
        <dbReference type="Proteomes" id="UP001418444"/>
    </source>
</evidence>
<dbReference type="SUPFAM" id="SSF46689">
    <property type="entry name" value="Homeodomain-like"/>
    <property type="match status" value="1"/>
</dbReference>
<proteinExistence type="predicted"/>
<name>A0ABP7PSE8_9ACTN</name>
<dbReference type="InterPro" id="IPR050109">
    <property type="entry name" value="HTH-type_TetR-like_transc_reg"/>
</dbReference>
<evidence type="ECO:0000313" key="6">
    <source>
        <dbReference type="EMBL" id="GAA3970297.1"/>
    </source>
</evidence>
<dbReference type="InterPro" id="IPR036271">
    <property type="entry name" value="Tet_transcr_reg_TetR-rel_C_sf"/>
</dbReference>
<evidence type="ECO:0000259" key="5">
    <source>
        <dbReference type="PROSITE" id="PS50977"/>
    </source>
</evidence>
<comment type="caution">
    <text evidence="6">The sequence shown here is derived from an EMBL/GenBank/DDBJ whole genome shotgun (WGS) entry which is preliminary data.</text>
</comment>
<accession>A0ABP7PSE8</accession>
<dbReference type="PROSITE" id="PS50977">
    <property type="entry name" value="HTH_TETR_2"/>
    <property type="match status" value="1"/>
</dbReference>
<reference evidence="7" key="1">
    <citation type="journal article" date="2019" name="Int. J. Syst. Evol. Microbiol.">
        <title>The Global Catalogue of Microorganisms (GCM) 10K type strain sequencing project: providing services to taxonomists for standard genome sequencing and annotation.</title>
        <authorList>
            <consortium name="The Broad Institute Genomics Platform"/>
            <consortium name="The Broad Institute Genome Sequencing Center for Infectious Disease"/>
            <person name="Wu L."/>
            <person name="Ma J."/>
        </authorList>
    </citation>
    <scope>NUCLEOTIDE SEQUENCE [LARGE SCALE GENOMIC DNA]</scope>
    <source>
        <strain evidence="7">JCM 16923</strain>
    </source>
</reference>
<evidence type="ECO:0000256" key="3">
    <source>
        <dbReference type="ARBA" id="ARBA00023163"/>
    </source>
</evidence>
<evidence type="ECO:0000256" key="2">
    <source>
        <dbReference type="ARBA" id="ARBA00023125"/>
    </source>
</evidence>
<dbReference type="Pfam" id="PF02909">
    <property type="entry name" value="TetR_C_1"/>
    <property type="match status" value="1"/>
</dbReference>
<dbReference type="EMBL" id="BAAAZW010000014">
    <property type="protein sequence ID" value="GAA3970297.1"/>
    <property type="molecule type" value="Genomic_DNA"/>
</dbReference>
<keyword evidence="1" id="KW-0805">Transcription regulation</keyword>